<gene>
    <name evidence="1" type="ORF">ACFSTE_15230</name>
</gene>
<dbReference type="RefSeq" id="WP_378253742.1">
    <property type="nucleotide sequence ID" value="NZ_JBHSJV010000001.1"/>
</dbReference>
<evidence type="ECO:0000313" key="2">
    <source>
        <dbReference type="Proteomes" id="UP001597459"/>
    </source>
</evidence>
<dbReference type="EMBL" id="JBHULX010000030">
    <property type="protein sequence ID" value="MFD2592189.1"/>
    <property type="molecule type" value="Genomic_DNA"/>
</dbReference>
<protein>
    <submittedName>
        <fullName evidence="1">Uncharacterized protein</fullName>
    </submittedName>
</protein>
<reference evidence="2" key="1">
    <citation type="journal article" date="2019" name="Int. J. Syst. Evol. Microbiol.">
        <title>The Global Catalogue of Microorganisms (GCM) 10K type strain sequencing project: providing services to taxonomists for standard genome sequencing and annotation.</title>
        <authorList>
            <consortium name="The Broad Institute Genomics Platform"/>
            <consortium name="The Broad Institute Genome Sequencing Center for Infectious Disease"/>
            <person name="Wu L."/>
            <person name="Ma J."/>
        </authorList>
    </citation>
    <scope>NUCLEOTIDE SEQUENCE [LARGE SCALE GENOMIC DNA]</scope>
    <source>
        <strain evidence="2">KCTC 42423</strain>
    </source>
</reference>
<dbReference type="Proteomes" id="UP001597459">
    <property type="component" value="Unassembled WGS sequence"/>
</dbReference>
<evidence type="ECO:0000313" key="1">
    <source>
        <dbReference type="EMBL" id="MFD2592189.1"/>
    </source>
</evidence>
<keyword evidence="2" id="KW-1185">Reference proteome</keyword>
<comment type="caution">
    <text evidence="1">The sequence shown here is derived from an EMBL/GenBank/DDBJ whole genome shotgun (WGS) entry which is preliminary data.</text>
</comment>
<proteinExistence type="predicted"/>
<name>A0ABW5NB30_9FLAO</name>
<sequence length="309" mass="35669">MDDFSSGDLIRRMEKVLKRAIKNVLENMDPDHQDFKRELVKSVNKKMRVLTSQLSFHYTPFSTIAINNFSYTPGRCNEEGVMIGELVATYTQKPDHTKYGGPGYPGKENGQLCEHPKGSKKFYKWNAFLCRWEDVYKDIPRTSQEPDWYDKLTNNAAFEPWWGNNTSGGNYLRSDRKRNGADNLWGDPGVGSRMGTFKQISGNVMQSIYRFTLNLKSAIGHYEKLSNAFGFENEIEEKSEKKRKSGEEDTITHILRADNFEIKTKKQANGFISEIKGYKNAQRDSAYHVNQARLQGDIRIEITIKKKYE</sequence>
<accession>A0ABW5NB30</accession>
<organism evidence="1 2">
    <name type="scientific">Aquimarina hainanensis</name>
    <dbReference type="NCBI Taxonomy" id="1578017"/>
    <lineage>
        <taxon>Bacteria</taxon>
        <taxon>Pseudomonadati</taxon>
        <taxon>Bacteroidota</taxon>
        <taxon>Flavobacteriia</taxon>
        <taxon>Flavobacteriales</taxon>
        <taxon>Flavobacteriaceae</taxon>
        <taxon>Aquimarina</taxon>
    </lineage>
</organism>